<gene>
    <name evidence="7" type="ORF">FYJ29_05020</name>
</gene>
<dbReference type="InterPro" id="IPR038765">
    <property type="entry name" value="Papain-like_cys_pep_sf"/>
</dbReference>
<dbReference type="Proteomes" id="UP000483362">
    <property type="component" value="Unassembled WGS sequence"/>
</dbReference>
<keyword evidence="3 4" id="KW-0788">Thiol protease</keyword>
<keyword evidence="8" id="KW-1185">Reference proteome</keyword>
<evidence type="ECO:0000256" key="1">
    <source>
        <dbReference type="ARBA" id="ARBA00022670"/>
    </source>
</evidence>
<feature type="chain" id="PRO_5027061006" description="Aminopeptidase" evidence="6">
    <location>
        <begin position="20"/>
        <end position="401"/>
    </location>
</feature>
<dbReference type="SUPFAM" id="SSF54001">
    <property type="entry name" value="Cysteine proteinases"/>
    <property type="match status" value="1"/>
</dbReference>
<feature type="active site" evidence="5">
    <location>
        <position position="53"/>
    </location>
</feature>
<dbReference type="Pfam" id="PF03051">
    <property type="entry name" value="Peptidase_C1_2"/>
    <property type="match status" value="2"/>
</dbReference>
<evidence type="ECO:0000256" key="3">
    <source>
        <dbReference type="ARBA" id="ARBA00022807"/>
    </source>
</evidence>
<evidence type="ECO:0000256" key="2">
    <source>
        <dbReference type="ARBA" id="ARBA00022801"/>
    </source>
</evidence>
<dbReference type="PANTHER" id="PTHR10363">
    <property type="entry name" value="BLEOMYCIN HYDROLASE"/>
    <property type="match status" value="1"/>
</dbReference>
<proteinExistence type="inferred from homology"/>
<dbReference type="InterPro" id="IPR004134">
    <property type="entry name" value="Peptidase_C1B"/>
</dbReference>
<evidence type="ECO:0000256" key="5">
    <source>
        <dbReference type="PIRSR" id="PIRSR005700-1"/>
    </source>
</evidence>
<accession>A0A6L5XDE1</accession>
<dbReference type="GO" id="GO:0043418">
    <property type="term" value="P:homocysteine catabolic process"/>
    <property type="evidence" value="ECO:0007669"/>
    <property type="project" value="TreeGrafter"/>
</dbReference>
<keyword evidence="1 4" id="KW-0645">Protease</keyword>
<feature type="active site" evidence="5">
    <location>
        <position position="356"/>
    </location>
</feature>
<keyword evidence="6" id="KW-0732">Signal</keyword>
<feature type="active site" evidence="5">
    <location>
        <position position="335"/>
    </location>
</feature>
<protein>
    <recommendedName>
        <fullName evidence="4">Aminopeptidase</fullName>
    </recommendedName>
</protein>
<dbReference type="PANTHER" id="PTHR10363:SF2">
    <property type="entry name" value="BLEOMYCIN HYDROLASE"/>
    <property type="match status" value="1"/>
</dbReference>
<comment type="caution">
    <text evidence="7">The sequence shown here is derived from an EMBL/GenBank/DDBJ whole genome shotgun (WGS) entry which is preliminary data.</text>
</comment>
<dbReference type="EMBL" id="VULT01000006">
    <property type="protein sequence ID" value="MSS17126.1"/>
    <property type="molecule type" value="Genomic_DNA"/>
</dbReference>
<keyword evidence="4 7" id="KW-0031">Aminopeptidase</keyword>
<dbReference type="GO" id="GO:0005737">
    <property type="term" value="C:cytoplasm"/>
    <property type="evidence" value="ECO:0007669"/>
    <property type="project" value="TreeGrafter"/>
</dbReference>
<feature type="signal peptide" evidence="6">
    <location>
        <begin position="1"/>
        <end position="19"/>
    </location>
</feature>
<dbReference type="GO" id="GO:0009636">
    <property type="term" value="P:response to toxic substance"/>
    <property type="evidence" value="ECO:0007669"/>
    <property type="project" value="TreeGrafter"/>
</dbReference>
<dbReference type="Gene3D" id="3.90.70.10">
    <property type="entry name" value="Cysteine proteinases"/>
    <property type="match status" value="1"/>
</dbReference>
<name>A0A6L5XDE1_9BACT</name>
<dbReference type="PIRSF" id="PIRSF005700">
    <property type="entry name" value="PepC"/>
    <property type="match status" value="1"/>
</dbReference>
<evidence type="ECO:0000313" key="8">
    <source>
        <dbReference type="Proteomes" id="UP000483362"/>
    </source>
</evidence>
<dbReference type="GO" id="GO:0006508">
    <property type="term" value="P:proteolysis"/>
    <property type="evidence" value="ECO:0007669"/>
    <property type="project" value="UniProtKB-KW"/>
</dbReference>
<dbReference type="GO" id="GO:0070005">
    <property type="term" value="F:cysteine-type aminopeptidase activity"/>
    <property type="evidence" value="ECO:0007669"/>
    <property type="project" value="InterPro"/>
</dbReference>
<evidence type="ECO:0000256" key="6">
    <source>
        <dbReference type="SAM" id="SignalP"/>
    </source>
</evidence>
<dbReference type="AlphaFoldDB" id="A0A6L5XDE1"/>
<evidence type="ECO:0000256" key="4">
    <source>
        <dbReference type="PIRNR" id="PIRNR005700"/>
    </source>
</evidence>
<dbReference type="PROSITE" id="PS00139">
    <property type="entry name" value="THIOL_PROTEASE_CYS"/>
    <property type="match status" value="1"/>
</dbReference>
<comment type="similarity">
    <text evidence="4">Belongs to the peptidase C1 family.</text>
</comment>
<organism evidence="7 8">
    <name type="scientific">Sodaliphilus pleomorphus</name>
    <dbReference type="NCBI Taxonomy" id="2606626"/>
    <lineage>
        <taxon>Bacteria</taxon>
        <taxon>Pseudomonadati</taxon>
        <taxon>Bacteroidota</taxon>
        <taxon>Bacteroidia</taxon>
        <taxon>Bacteroidales</taxon>
        <taxon>Muribaculaceae</taxon>
        <taxon>Sodaliphilus</taxon>
    </lineage>
</organism>
<reference evidence="7 8" key="1">
    <citation type="submission" date="2019-08" db="EMBL/GenBank/DDBJ databases">
        <title>In-depth cultivation of the pig gut microbiome towards novel bacterial diversity and tailored functional studies.</title>
        <authorList>
            <person name="Wylensek D."/>
            <person name="Hitch T.C.A."/>
            <person name="Clavel T."/>
        </authorList>
    </citation>
    <scope>NUCLEOTIDE SEQUENCE [LARGE SCALE GENOMIC DNA]</scope>
    <source>
        <strain evidence="7 8">Oil-RF-744-WCA-WT-10</strain>
    </source>
</reference>
<keyword evidence="2 4" id="KW-0378">Hydrolase</keyword>
<dbReference type="InterPro" id="IPR000169">
    <property type="entry name" value="Pept_cys_AS"/>
</dbReference>
<sequence length="401" mass="45659">MKYLLLSLLAMSLTLNASADDKVVNPDSTGFKFTDIKVVKHTGVKDQHKSGTCWCYSTNSFFEDEILRKTGKEIHLSEGFVVYHCYYDKAVKYVRMDGTINFAEGGAADDVSYVWDKYGMVPNDVYTGMTNGDKKFNTSELTDILSSYLGVVKKQHLKKLTPSWMAGFKGILDAYMGPLPEKFTWQGKEYTPKSFAESLPIKMDDYIAIASFTHHPFYKPFMLEVADNWQWASYQNVKIDELVEIVNNAIDKGYTVAWGADVSEPCFKWRKGYAVLPVDKDVPDLKGSDMDRWTKLSDKDRESEKWDIKGPVPEQVVTQESRQLMFDNKETTDDHGMVIVGKAVDQNGNKYFKVQNSWDTNQLYNGYFYVSEAYFKAKTMDILVNKAAVPTKIAQEMGIAK</sequence>
<evidence type="ECO:0000313" key="7">
    <source>
        <dbReference type="EMBL" id="MSS17126.1"/>
    </source>
</evidence>